<sequence length="180" mass="19454">MARIHEYQAKEILGKLGIAVPRGRCVASAEEARDVAYDIGKPVVIKAQVWVTGRLKAGGIKFASTPEEAEKVARELIGGDIKGLTVEKVLVEEQLEVDRELYVGVIVSNSYQVKGPILILSTEGGSSIEEVSQRNPERIARLNVDYLQGVGLGEANQLLSNVSFNGSSLSHELTNELAKV</sequence>
<dbReference type="GO" id="GO:0042709">
    <property type="term" value="C:succinate-CoA ligase complex"/>
    <property type="evidence" value="ECO:0007669"/>
    <property type="project" value="TreeGrafter"/>
</dbReference>
<proteinExistence type="predicted"/>
<dbReference type="AlphaFoldDB" id="X0W5U7"/>
<dbReference type="PANTHER" id="PTHR11815:SF10">
    <property type="entry name" value="SUCCINATE--COA LIGASE [GDP-FORMING] SUBUNIT BETA, MITOCHONDRIAL"/>
    <property type="match status" value="1"/>
</dbReference>
<reference evidence="2" key="1">
    <citation type="journal article" date="2014" name="Front. Microbiol.">
        <title>High frequency of phylogenetically diverse reductive dehalogenase-homologous genes in deep subseafloor sedimentary metagenomes.</title>
        <authorList>
            <person name="Kawai M."/>
            <person name="Futagami T."/>
            <person name="Toyoda A."/>
            <person name="Takaki Y."/>
            <person name="Nishi S."/>
            <person name="Hori S."/>
            <person name="Arai W."/>
            <person name="Tsubouchi T."/>
            <person name="Morono Y."/>
            <person name="Uchiyama I."/>
            <person name="Ito T."/>
            <person name="Fujiyama A."/>
            <person name="Inagaki F."/>
            <person name="Takami H."/>
        </authorList>
    </citation>
    <scope>NUCLEOTIDE SEQUENCE</scope>
    <source>
        <strain evidence="2">Expedition CK06-06</strain>
    </source>
</reference>
<dbReference type="GO" id="GO:0006099">
    <property type="term" value="P:tricarboxylic acid cycle"/>
    <property type="evidence" value="ECO:0007669"/>
    <property type="project" value="TreeGrafter"/>
</dbReference>
<comment type="caution">
    <text evidence="2">The sequence shown here is derived from an EMBL/GenBank/DDBJ whole genome shotgun (WGS) entry which is preliminary data.</text>
</comment>
<feature type="domain" description="ATP-grasp" evidence="1">
    <location>
        <begin position="10"/>
        <end position="109"/>
    </location>
</feature>
<feature type="non-terminal residue" evidence="2">
    <location>
        <position position="180"/>
    </location>
</feature>
<dbReference type="GO" id="GO:0004775">
    <property type="term" value="F:succinate-CoA ligase (ADP-forming) activity"/>
    <property type="evidence" value="ECO:0007669"/>
    <property type="project" value="TreeGrafter"/>
</dbReference>
<accession>X0W5U7</accession>
<organism evidence="2">
    <name type="scientific">marine sediment metagenome</name>
    <dbReference type="NCBI Taxonomy" id="412755"/>
    <lineage>
        <taxon>unclassified sequences</taxon>
        <taxon>metagenomes</taxon>
        <taxon>ecological metagenomes</taxon>
    </lineage>
</organism>
<dbReference type="GO" id="GO:0006104">
    <property type="term" value="P:succinyl-CoA metabolic process"/>
    <property type="evidence" value="ECO:0007669"/>
    <property type="project" value="TreeGrafter"/>
</dbReference>
<evidence type="ECO:0000259" key="1">
    <source>
        <dbReference type="PROSITE" id="PS50975"/>
    </source>
</evidence>
<evidence type="ECO:0000313" key="2">
    <source>
        <dbReference type="EMBL" id="GAG19958.1"/>
    </source>
</evidence>
<name>X0W5U7_9ZZZZ</name>
<dbReference type="GO" id="GO:0005524">
    <property type="term" value="F:ATP binding"/>
    <property type="evidence" value="ECO:0007669"/>
    <property type="project" value="InterPro"/>
</dbReference>
<dbReference type="EMBL" id="BARS01038205">
    <property type="protein sequence ID" value="GAG19958.1"/>
    <property type="molecule type" value="Genomic_DNA"/>
</dbReference>
<dbReference type="InterPro" id="IPR013815">
    <property type="entry name" value="ATP_grasp_subdomain_1"/>
</dbReference>
<dbReference type="PROSITE" id="PS50975">
    <property type="entry name" value="ATP_GRASP"/>
    <property type="match status" value="1"/>
</dbReference>
<gene>
    <name evidence="2" type="ORF">S01H1_58483</name>
</gene>
<protein>
    <recommendedName>
        <fullName evidence="1">ATP-grasp domain-containing protein</fullName>
    </recommendedName>
</protein>
<dbReference type="PANTHER" id="PTHR11815">
    <property type="entry name" value="SUCCINYL-COA SYNTHETASE BETA CHAIN"/>
    <property type="match status" value="1"/>
</dbReference>
<dbReference type="SUPFAM" id="SSF56059">
    <property type="entry name" value="Glutathione synthetase ATP-binding domain-like"/>
    <property type="match status" value="1"/>
</dbReference>
<dbReference type="Gene3D" id="3.30.1490.20">
    <property type="entry name" value="ATP-grasp fold, A domain"/>
    <property type="match status" value="1"/>
</dbReference>
<dbReference type="InterPro" id="IPR011761">
    <property type="entry name" value="ATP-grasp"/>
</dbReference>
<dbReference type="InterPro" id="IPR013650">
    <property type="entry name" value="ATP-grasp_succ-CoA_synth-type"/>
</dbReference>
<dbReference type="GO" id="GO:0046872">
    <property type="term" value="F:metal ion binding"/>
    <property type="evidence" value="ECO:0007669"/>
    <property type="project" value="InterPro"/>
</dbReference>
<dbReference type="Pfam" id="PF08442">
    <property type="entry name" value="ATP-grasp_2"/>
    <property type="match status" value="1"/>
</dbReference>